<evidence type="ECO:0000256" key="3">
    <source>
        <dbReference type="ARBA" id="ARBA00022729"/>
    </source>
</evidence>
<dbReference type="EMBL" id="ADLV01000029">
    <property type="protein sequence ID" value="EGK01210.1"/>
    <property type="molecule type" value="Genomic_DNA"/>
</dbReference>
<keyword evidence="9" id="KW-1185">Reference proteome</keyword>
<dbReference type="SUPFAM" id="SSF48452">
    <property type="entry name" value="TPR-like"/>
    <property type="match status" value="1"/>
</dbReference>
<sequence>MRKYYIFLLTIIIGLVSHSCLDLDPKDQLAETNLWQRPNDFKLFANQFYGWTRDFSSSVYDAPHSDKRSDIILDSNDKNNVYRLGTNGLTETDNNYNDAYKRIRRTNLLLKNAETYAKQVDIAQYIGEARFFRAYCYYDLLQLFGDVIVTDKPLDITDPELYVARNNRSEVVDFMIADLQDAALKLPATASVENGRIGSEGALSFLSRVALYEGTWQKSRGNTARGKELLDIAAKAAKQVIDSRNFELFKPAILGDSVQKYMFILEDVKSNPAGLQKSANKEYIFARRHDETLSPIGKNITKECLINVQQVSRKFVNMYLCDNGLPIEYNSTTNPRFQGYTKIDSEFQNRDNRMRYTLARPHDTFWSNENPRVTWSGDEADLASASIKDFKPGSGSGYANQKWSTERKVNTNYEGYDYPIIRYAEVLLNYAEALFERDDAISDQDLDISLNLVRLRVNSSMPKLSNDLVSANGLNMRTEIRRERTIELYNEGFRIDDLKRWKTAETEMPMDFIGIKWEGTEFQTVYSNPGYSRNAEGCLIIENGRKWAEKNYLYPIPADQKRLNPNLGQNPGWGN</sequence>
<feature type="domain" description="SusD-like N-terminal" evidence="7">
    <location>
        <begin position="90"/>
        <end position="211"/>
    </location>
</feature>
<dbReference type="AlphaFoldDB" id="F5IZ85"/>
<dbReference type="STRING" id="742766.HMPREF9455_02402"/>
<feature type="domain" description="RagB/SusD" evidence="6">
    <location>
        <begin position="307"/>
        <end position="573"/>
    </location>
</feature>
<evidence type="ECO:0000313" key="8">
    <source>
        <dbReference type="EMBL" id="EGK01210.1"/>
    </source>
</evidence>
<evidence type="ECO:0000256" key="1">
    <source>
        <dbReference type="ARBA" id="ARBA00004442"/>
    </source>
</evidence>
<evidence type="ECO:0008006" key="10">
    <source>
        <dbReference type="Google" id="ProtNLM"/>
    </source>
</evidence>
<reference evidence="8 9" key="1">
    <citation type="submission" date="2011-04" db="EMBL/GenBank/DDBJ databases">
        <title>The Genome Sequence of Dysgonomonas gadei ATCC BAA-286.</title>
        <authorList>
            <consortium name="The Broad Institute Genome Sequencing Platform"/>
            <person name="Earl A."/>
            <person name="Ward D."/>
            <person name="Feldgarden M."/>
            <person name="Gevers D."/>
            <person name="Pudlo N."/>
            <person name="Martens E."/>
            <person name="Allen-Vercoe E."/>
            <person name="Young S.K."/>
            <person name="Zeng Q."/>
            <person name="Gargeya S."/>
            <person name="Fitzgerald M."/>
            <person name="Haas B."/>
            <person name="Abouelleil A."/>
            <person name="Alvarado L."/>
            <person name="Arachchi H.M."/>
            <person name="Berlin A."/>
            <person name="Brown A."/>
            <person name="Chapman S.B."/>
            <person name="Chen Z."/>
            <person name="Dunbar C."/>
            <person name="Freedman E."/>
            <person name="Gearin G."/>
            <person name="Gellesch M."/>
            <person name="Goldberg J."/>
            <person name="Griggs A."/>
            <person name="Gujja S."/>
            <person name="Heiman D."/>
            <person name="Howarth C."/>
            <person name="Larson L."/>
            <person name="Lui A."/>
            <person name="MacDonald P.J.P."/>
            <person name="Mehta T."/>
            <person name="Montmayeur A."/>
            <person name="Murphy C."/>
            <person name="Neiman D."/>
            <person name="Pearson M."/>
            <person name="Priest M."/>
            <person name="Roberts A."/>
            <person name="Saif S."/>
            <person name="Shea T."/>
            <person name="Shenoy N."/>
            <person name="Sisk P."/>
            <person name="Stolte C."/>
            <person name="Sykes S."/>
            <person name="Yandava C."/>
            <person name="Wortman J."/>
            <person name="Nusbaum C."/>
            <person name="Birren B."/>
        </authorList>
    </citation>
    <scope>NUCLEOTIDE SEQUENCE [LARGE SCALE GENOMIC DNA]</scope>
    <source>
        <strain evidence="8 9">ATCC BAA-286</strain>
    </source>
</reference>
<comment type="similarity">
    <text evidence="2">Belongs to the SusD family.</text>
</comment>
<dbReference type="InterPro" id="IPR011990">
    <property type="entry name" value="TPR-like_helical_dom_sf"/>
</dbReference>
<evidence type="ECO:0000256" key="4">
    <source>
        <dbReference type="ARBA" id="ARBA00023136"/>
    </source>
</evidence>
<dbReference type="GO" id="GO:0009279">
    <property type="term" value="C:cell outer membrane"/>
    <property type="evidence" value="ECO:0007669"/>
    <property type="project" value="UniProtKB-SubCell"/>
</dbReference>
<name>F5IZ85_9BACT</name>
<dbReference type="InterPro" id="IPR033985">
    <property type="entry name" value="SusD-like_N"/>
</dbReference>
<dbReference type="eggNOG" id="COG0457">
    <property type="taxonomic scope" value="Bacteria"/>
</dbReference>
<accession>F5IZ85</accession>
<evidence type="ECO:0000259" key="6">
    <source>
        <dbReference type="Pfam" id="PF07980"/>
    </source>
</evidence>
<keyword evidence="3" id="KW-0732">Signal</keyword>
<proteinExistence type="inferred from homology"/>
<comment type="subcellular location">
    <subcellularLocation>
        <location evidence="1">Cell outer membrane</location>
    </subcellularLocation>
</comment>
<dbReference type="Pfam" id="PF14322">
    <property type="entry name" value="SusD-like_3"/>
    <property type="match status" value="1"/>
</dbReference>
<dbReference type="HOGENOM" id="CLU_015553_0_1_10"/>
<dbReference type="InterPro" id="IPR012944">
    <property type="entry name" value="SusD_RagB_dom"/>
</dbReference>
<evidence type="ECO:0000313" key="9">
    <source>
        <dbReference type="Proteomes" id="UP000004913"/>
    </source>
</evidence>
<comment type="caution">
    <text evidence="8">The sequence shown here is derived from an EMBL/GenBank/DDBJ whole genome shotgun (WGS) entry which is preliminary data.</text>
</comment>
<evidence type="ECO:0000256" key="2">
    <source>
        <dbReference type="ARBA" id="ARBA00006275"/>
    </source>
</evidence>
<organism evidence="8 9">
    <name type="scientific">Dysgonomonas gadei ATCC BAA-286</name>
    <dbReference type="NCBI Taxonomy" id="742766"/>
    <lineage>
        <taxon>Bacteria</taxon>
        <taxon>Pseudomonadati</taxon>
        <taxon>Bacteroidota</taxon>
        <taxon>Bacteroidia</taxon>
        <taxon>Bacteroidales</taxon>
        <taxon>Dysgonomonadaceae</taxon>
        <taxon>Dysgonomonas</taxon>
    </lineage>
</organism>
<evidence type="ECO:0000256" key="5">
    <source>
        <dbReference type="ARBA" id="ARBA00023237"/>
    </source>
</evidence>
<evidence type="ECO:0000259" key="7">
    <source>
        <dbReference type="Pfam" id="PF14322"/>
    </source>
</evidence>
<dbReference type="Proteomes" id="UP000004913">
    <property type="component" value="Unassembled WGS sequence"/>
</dbReference>
<dbReference type="RefSeq" id="WP_006799933.1">
    <property type="nucleotide sequence ID" value="NZ_GL891984.1"/>
</dbReference>
<dbReference type="OrthoDB" id="1031584at2"/>
<gene>
    <name evidence="8" type="ORF">HMPREF9455_02402</name>
</gene>
<dbReference type="Pfam" id="PF07980">
    <property type="entry name" value="SusD_RagB"/>
    <property type="match status" value="1"/>
</dbReference>
<dbReference type="Gene3D" id="1.25.40.390">
    <property type="match status" value="1"/>
</dbReference>
<keyword evidence="5" id="KW-0998">Cell outer membrane</keyword>
<keyword evidence="4" id="KW-0472">Membrane</keyword>
<protein>
    <recommendedName>
        <fullName evidence="10">RagB/SusD domain-containing protein</fullName>
    </recommendedName>
</protein>